<dbReference type="PROSITE" id="PS51271">
    <property type="entry name" value="WAPL"/>
    <property type="match status" value="1"/>
</dbReference>
<evidence type="ECO:0000256" key="1">
    <source>
        <dbReference type="ARBA" id="ARBA00006854"/>
    </source>
</evidence>
<evidence type="ECO:0000313" key="7">
    <source>
        <dbReference type="EMBL" id="CAF3579930.1"/>
    </source>
</evidence>
<dbReference type="Proteomes" id="UP000663829">
    <property type="component" value="Unassembled WGS sequence"/>
</dbReference>
<dbReference type="EMBL" id="CAJOBA010000246">
    <property type="protein sequence ID" value="CAF3516823.1"/>
    <property type="molecule type" value="Genomic_DNA"/>
</dbReference>
<evidence type="ECO:0000256" key="2">
    <source>
        <dbReference type="SAM" id="MobiDB-lite"/>
    </source>
</evidence>
<dbReference type="Proteomes" id="UP000681722">
    <property type="component" value="Unassembled WGS sequence"/>
</dbReference>
<dbReference type="Proteomes" id="UP000677228">
    <property type="component" value="Unassembled WGS sequence"/>
</dbReference>
<dbReference type="EMBL" id="CAJNOK010000246">
    <property type="protein sequence ID" value="CAF0739620.1"/>
    <property type="molecule type" value="Genomic_DNA"/>
</dbReference>
<evidence type="ECO:0000313" key="6">
    <source>
        <dbReference type="EMBL" id="CAF3516823.1"/>
    </source>
</evidence>
<dbReference type="PANTHER" id="PTHR22100:SF13">
    <property type="entry name" value="WINGS APART-LIKE PROTEIN HOMOLOG"/>
    <property type="match status" value="1"/>
</dbReference>
<dbReference type="EMBL" id="CAJNOQ010000387">
    <property type="protein sequence ID" value="CAF0795401.1"/>
    <property type="molecule type" value="Genomic_DNA"/>
</dbReference>
<comment type="caution">
    <text evidence="5">The sequence shown here is derived from an EMBL/GenBank/DDBJ whole genome shotgun (WGS) entry which is preliminary data.</text>
</comment>
<dbReference type="EMBL" id="CAJOBC010000387">
    <property type="protein sequence ID" value="CAF3579930.1"/>
    <property type="molecule type" value="Genomic_DNA"/>
</dbReference>
<reference evidence="5" key="1">
    <citation type="submission" date="2021-02" db="EMBL/GenBank/DDBJ databases">
        <authorList>
            <person name="Nowell W R."/>
        </authorList>
    </citation>
    <scope>NUCLEOTIDE SEQUENCE</scope>
</reference>
<evidence type="ECO:0000313" key="8">
    <source>
        <dbReference type="Proteomes" id="UP000663829"/>
    </source>
</evidence>
<accession>A0A813SF32</accession>
<feature type="region of interest" description="Disordered" evidence="2">
    <location>
        <begin position="114"/>
        <end position="135"/>
    </location>
</feature>
<dbReference type="InterPro" id="IPR022771">
    <property type="entry name" value="WAPL_C"/>
</dbReference>
<dbReference type="InterPro" id="IPR011989">
    <property type="entry name" value="ARM-like"/>
</dbReference>
<dbReference type="AlphaFoldDB" id="A0A813SF32"/>
<dbReference type="Gene3D" id="1.25.10.10">
    <property type="entry name" value="Leucine-rich Repeat Variant"/>
    <property type="match status" value="2"/>
</dbReference>
<protein>
    <recommendedName>
        <fullName evidence="3">WAPL domain-containing protein</fullName>
    </recommendedName>
</protein>
<dbReference type="InterPro" id="IPR039874">
    <property type="entry name" value="WAPL"/>
</dbReference>
<feature type="domain" description="WAPL" evidence="3">
    <location>
        <begin position="214"/>
        <end position="690"/>
    </location>
</feature>
<gene>
    <name evidence="5" type="ORF">GPM918_LOCUS3224</name>
    <name evidence="4" type="ORF">OVA965_LOCUS1357</name>
    <name evidence="7" type="ORF">SRO942_LOCUS3224</name>
    <name evidence="6" type="ORF">TMI583_LOCUS1358</name>
</gene>
<dbReference type="PANTHER" id="PTHR22100">
    <property type="entry name" value="WINGS APART-LIKE PROTEIN HOMOLOG"/>
    <property type="match status" value="1"/>
</dbReference>
<dbReference type="InterPro" id="IPR012502">
    <property type="entry name" value="WAPL_dom"/>
</dbReference>
<dbReference type="Proteomes" id="UP000682733">
    <property type="component" value="Unassembled WGS sequence"/>
</dbReference>
<sequence>MSTRRVFFNKTRTVDAPPSTTCNLNENTPCEKKQSSPPSIKTVVEIPVIHESDNVDNTTTTKKKLILRKTKRTTTKKIYNGPRKIFSTSYKANRAQLNHKDFFGAEEFEFDDDKSLSPAEEKSCSQPNYASEFLDPNSEEIGRTTMVKSKSVDSLSDFPSTSTITTRTSTTDTKLSLYSSSETNSRIGVSNTRTTVTSTATRVIENGKMKIVCPRNQKNMFTVVPNIRQPTTCEELGETQSYIDDMEYLLAGFESTKLLDDRCLSAVKFAEKCANPNFRMHLRTKSALDKVFELLADAPSLPFNELSFETDREYDKTRQRIQIIVEKYAQESNEIFYNERFSASDILLETFVNCTGKNLKDWLKNDIRTMGGLSSTIDAIGSIVQDLSNNDYQCYPLSEILIRYRKICRYIKMLEDLMNGNNDNREYISNYKQFSLFHSLSKLLDLSLSWMKQYCPQEKAGEGDIVSNHQITPTTVMSNASLYEVFLHGCKTMMSILVILTNESKENCKRLIVDDRFFINLFQLLVIVEKTQASDDRFDVMALALNLLINLVQNSNDIYQRLMDDDMPGITGTNKMKIYQFMAKLFCDNEASAAKAESQEENDWMEIEQDSFNPELRVTTESRENFNRALQKASHHMEHSFLAAFAGVILSLILLKDKTHVDRIRELMPLQNFNTMAFILKKFFLFMNLSNAFTQSGVKILEEIVEMLLSLC</sequence>
<proteinExistence type="inferred from homology"/>
<dbReference type="OrthoDB" id="78088at2759"/>
<keyword evidence="8" id="KW-1185">Reference proteome</keyword>
<evidence type="ECO:0000259" key="3">
    <source>
        <dbReference type="PROSITE" id="PS51271"/>
    </source>
</evidence>
<comment type="similarity">
    <text evidence="1">Belongs to the WAPL family.</text>
</comment>
<dbReference type="Pfam" id="PF07814">
    <property type="entry name" value="WAPL"/>
    <property type="match status" value="2"/>
</dbReference>
<organism evidence="5 8">
    <name type="scientific">Didymodactylos carnosus</name>
    <dbReference type="NCBI Taxonomy" id="1234261"/>
    <lineage>
        <taxon>Eukaryota</taxon>
        <taxon>Metazoa</taxon>
        <taxon>Spiralia</taxon>
        <taxon>Gnathifera</taxon>
        <taxon>Rotifera</taxon>
        <taxon>Eurotatoria</taxon>
        <taxon>Bdelloidea</taxon>
        <taxon>Philodinida</taxon>
        <taxon>Philodinidae</taxon>
        <taxon>Didymodactylos</taxon>
    </lineage>
</organism>
<evidence type="ECO:0000313" key="5">
    <source>
        <dbReference type="EMBL" id="CAF0795401.1"/>
    </source>
</evidence>
<feature type="compositionally biased region" description="Basic and acidic residues" evidence="2">
    <location>
        <begin position="114"/>
        <end position="123"/>
    </location>
</feature>
<name>A0A813SF32_9BILA</name>
<evidence type="ECO:0000313" key="4">
    <source>
        <dbReference type="EMBL" id="CAF0739620.1"/>
    </source>
</evidence>